<protein>
    <recommendedName>
        <fullName evidence="6">Amino acid transporter</fullName>
    </recommendedName>
</protein>
<dbReference type="GO" id="GO:0005886">
    <property type="term" value="C:plasma membrane"/>
    <property type="evidence" value="ECO:0007669"/>
    <property type="project" value="TreeGrafter"/>
</dbReference>
<reference evidence="7" key="5">
    <citation type="submission" date="2025-09" db="UniProtKB">
        <authorList>
            <consortium name="Ensembl"/>
        </authorList>
    </citation>
    <scope>IDENTIFICATION</scope>
</reference>
<evidence type="ECO:0000256" key="1">
    <source>
        <dbReference type="ARBA" id="ARBA00004141"/>
    </source>
</evidence>
<dbReference type="GeneTree" id="ENSGT00940000156073"/>
<dbReference type="PANTHER" id="PTHR11958:SF22">
    <property type="entry name" value="EXCITATORY AMINO ACID TRANSPORTER 5"/>
    <property type="match status" value="1"/>
</dbReference>
<dbReference type="InterPro" id="IPR050746">
    <property type="entry name" value="DAACS"/>
</dbReference>
<dbReference type="Proteomes" id="UP000314986">
    <property type="component" value="Unassembled WGS sequence"/>
</dbReference>
<keyword evidence="2 6" id="KW-0813">Transport</keyword>
<dbReference type="InterPro" id="IPR036458">
    <property type="entry name" value="Na:dicarbo_symporter_sf"/>
</dbReference>
<keyword evidence="8" id="KW-1185">Reference proteome</keyword>
<dbReference type="InterPro" id="IPR001991">
    <property type="entry name" value="Na-dicarboxylate_symporter"/>
</dbReference>
<sequence>QYRTKIVPIVISVKILGSEPATRIPLIYGIHGDNNSVVIQNFTLDITPPPEIIYKSGPGSSDGMNVLGIVIFSATMGIMLGRMGKNGMPLVSFCQCLNECVMKIVAV</sequence>
<dbReference type="GO" id="GO:0015175">
    <property type="term" value="F:neutral L-amino acid transmembrane transporter activity"/>
    <property type="evidence" value="ECO:0007669"/>
    <property type="project" value="TreeGrafter"/>
</dbReference>
<evidence type="ECO:0000313" key="8">
    <source>
        <dbReference type="Proteomes" id="UP000314986"/>
    </source>
</evidence>
<keyword evidence="5 6" id="KW-0472">Membrane</keyword>
<proteinExistence type="inferred from homology"/>
<reference evidence="7" key="4">
    <citation type="submission" date="2025-08" db="UniProtKB">
        <authorList>
            <consortium name="Ensembl"/>
        </authorList>
    </citation>
    <scope>IDENTIFICATION</scope>
</reference>
<accession>A0A4W3JXD7</accession>
<reference evidence="8" key="3">
    <citation type="journal article" date="2014" name="Nature">
        <title>Elephant shark genome provides unique insights into gnathostome evolution.</title>
        <authorList>
            <consortium name="International Elephant Shark Genome Sequencing Consortium"/>
            <person name="Venkatesh B."/>
            <person name="Lee A.P."/>
            <person name="Ravi V."/>
            <person name="Maurya A.K."/>
            <person name="Lian M.M."/>
            <person name="Swann J.B."/>
            <person name="Ohta Y."/>
            <person name="Flajnik M.F."/>
            <person name="Sutoh Y."/>
            <person name="Kasahara M."/>
            <person name="Hoon S."/>
            <person name="Gangu V."/>
            <person name="Roy S.W."/>
            <person name="Irimia M."/>
            <person name="Korzh V."/>
            <person name="Kondrychyn I."/>
            <person name="Lim Z.W."/>
            <person name="Tay B.H."/>
            <person name="Tohari S."/>
            <person name="Kong K.W."/>
            <person name="Ho S."/>
            <person name="Lorente-Galdos B."/>
            <person name="Quilez J."/>
            <person name="Marques-Bonet T."/>
            <person name="Raney B.J."/>
            <person name="Ingham P.W."/>
            <person name="Tay A."/>
            <person name="Hillier L.W."/>
            <person name="Minx P."/>
            <person name="Boehm T."/>
            <person name="Wilson R.K."/>
            <person name="Brenner S."/>
            <person name="Warren W.C."/>
        </authorList>
    </citation>
    <scope>NUCLEOTIDE SEQUENCE [LARGE SCALE GENOMIC DNA]</scope>
</reference>
<evidence type="ECO:0000256" key="4">
    <source>
        <dbReference type="ARBA" id="ARBA00022989"/>
    </source>
</evidence>
<evidence type="ECO:0000256" key="2">
    <source>
        <dbReference type="ARBA" id="ARBA00022448"/>
    </source>
</evidence>
<keyword evidence="4 6" id="KW-1133">Transmembrane helix</keyword>
<organism evidence="7 8">
    <name type="scientific">Callorhinchus milii</name>
    <name type="common">Ghost shark</name>
    <dbReference type="NCBI Taxonomy" id="7868"/>
    <lineage>
        <taxon>Eukaryota</taxon>
        <taxon>Metazoa</taxon>
        <taxon>Chordata</taxon>
        <taxon>Craniata</taxon>
        <taxon>Vertebrata</taxon>
        <taxon>Chondrichthyes</taxon>
        <taxon>Holocephali</taxon>
        <taxon>Chimaeriformes</taxon>
        <taxon>Callorhinchidae</taxon>
        <taxon>Callorhinchus</taxon>
    </lineage>
</organism>
<evidence type="ECO:0000313" key="7">
    <source>
        <dbReference type="Ensembl" id="ENSCMIP00000047572.1"/>
    </source>
</evidence>
<reference evidence="8" key="1">
    <citation type="journal article" date="2006" name="Science">
        <title>Ancient noncoding elements conserved in the human genome.</title>
        <authorList>
            <person name="Venkatesh B."/>
            <person name="Kirkness E.F."/>
            <person name="Loh Y.H."/>
            <person name="Halpern A.L."/>
            <person name="Lee A.P."/>
            <person name="Johnson J."/>
            <person name="Dandona N."/>
            <person name="Viswanathan L.D."/>
            <person name="Tay A."/>
            <person name="Venter J.C."/>
            <person name="Strausberg R.L."/>
            <person name="Brenner S."/>
        </authorList>
    </citation>
    <scope>NUCLEOTIDE SEQUENCE [LARGE SCALE GENOMIC DNA]</scope>
</reference>
<feature type="transmembrane region" description="Helical" evidence="6">
    <location>
        <begin position="63"/>
        <end position="81"/>
    </location>
</feature>
<dbReference type="Pfam" id="PF00375">
    <property type="entry name" value="SDF"/>
    <property type="match status" value="1"/>
</dbReference>
<name>A0A4W3JXD7_CALMI</name>
<dbReference type="GO" id="GO:0005313">
    <property type="term" value="F:L-glutamate transmembrane transporter activity"/>
    <property type="evidence" value="ECO:0007669"/>
    <property type="project" value="TreeGrafter"/>
</dbReference>
<dbReference type="AlphaFoldDB" id="A0A4W3JXD7"/>
<dbReference type="PANTHER" id="PTHR11958">
    <property type="entry name" value="SODIUM/DICARBOXYLATE SYMPORTER-RELATED"/>
    <property type="match status" value="1"/>
</dbReference>
<comment type="subcellular location">
    <subcellularLocation>
        <location evidence="1 6">Membrane</location>
        <topology evidence="1 6">Multi-pass membrane protein</topology>
    </subcellularLocation>
</comment>
<dbReference type="GO" id="GO:0015501">
    <property type="term" value="F:glutamate:sodium symporter activity"/>
    <property type="evidence" value="ECO:0007669"/>
    <property type="project" value="TreeGrafter"/>
</dbReference>
<dbReference type="STRING" id="7868.ENSCMIP00000047572"/>
<keyword evidence="6" id="KW-0769">Symport</keyword>
<dbReference type="Gene3D" id="1.10.3860.10">
    <property type="entry name" value="Sodium:dicarboxylate symporter"/>
    <property type="match status" value="1"/>
</dbReference>
<evidence type="ECO:0000256" key="3">
    <source>
        <dbReference type="ARBA" id="ARBA00022692"/>
    </source>
</evidence>
<dbReference type="SUPFAM" id="SSF118215">
    <property type="entry name" value="Proton glutamate symport protein"/>
    <property type="match status" value="1"/>
</dbReference>
<comment type="similarity">
    <text evidence="6">Belongs to the dicarboxylate/amino acid:cation symporter (DAACS) (TC 2.A.23) family.</text>
</comment>
<reference evidence="8" key="2">
    <citation type="journal article" date="2007" name="PLoS Biol.">
        <title>Survey sequencing and comparative analysis of the elephant shark (Callorhinchus milii) genome.</title>
        <authorList>
            <person name="Venkatesh B."/>
            <person name="Kirkness E.F."/>
            <person name="Loh Y.H."/>
            <person name="Halpern A.L."/>
            <person name="Lee A.P."/>
            <person name="Johnson J."/>
            <person name="Dandona N."/>
            <person name="Viswanathan L.D."/>
            <person name="Tay A."/>
            <person name="Venter J.C."/>
            <person name="Strausberg R.L."/>
            <person name="Brenner S."/>
        </authorList>
    </citation>
    <scope>NUCLEOTIDE SEQUENCE [LARGE SCALE GENOMIC DNA]</scope>
</reference>
<dbReference type="Ensembl" id="ENSCMIT00000048244.1">
    <property type="protein sequence ID" value="ENSCMIP00000047572.1"/>
    <property type="gene ID" value="ENSCMIG00000019493.1"/>
</dbReference>
<keyword evidence="3 6" id="KW-0812">Transmembrane</keyword>
<comment type="caution">
    <text evidence="6">Lacks conserved residue(s) required for the propagation of feature annotation.</text>
</comment>
<evidence type="ECO:0000256" key="5">
    <source>
        <dbReference type="ARBA" id="ARBA00023136"/>
    </source>
</evidence>
<evidence type="ECO:0000256" key="6">
    <source>
        <dbReference type="RuleBase" id="RU361216"/>
    </source>
</evidence>
<dbReference type="InParanoid" id="A0A4W3JXD7"/>